<keyword evidence="6" id="KW-1185">Reference proteome</keyword>
<evidence type="ECO:0000256" key="3">
    <source>
        <dbReference type="ARBA" id="ARBA00023163"/>
    </source>
</evidence>
<sequence length="284" mass="33482">MNALKGTNGVRASSHYFSIKSDKRSEHFDMSTLHFHANFEIYYLLSGERNYFIQNRLYRISKGDLVFINPYDVHKTMVARVPEHERIVMYFQKELIGPHHRLLKDGCSPFCTGNPILSLDVHEQRIAEELFYKIMAEHKNRGKEYEVCIGALVLEFLIFALRCNEKRLNRPAEDVSPNHKKVLDIVRHIHDRFHERLSLDVLSKRFYMSPTYLSRVFKATIGFSLVEFITIVRIKEAQRLLRETDCKVIEISEDVGFDNFSHFGKSFKKITNCSPLQYRKRTRM</sequence>
<organism evidence="5 6">
    <name type="scientific">Paenibacillus oceani</name>
    <dbReference type="NCBI Taxonomy" id="2772510"/>
    <lineage>
        <taxon>Bacteria</taxon>
        <taxon>Bacillati</taxon>
        <taxon>Bacillota</taxon>
        <taxon>Bacilli</taxon>
        <taxon>Bacillales</taxon>
        <taxon>Paenibacillaceae</taxon>
        <taxon>Paenibacillus</taxon>
    </lineage>
</organism>
<proteinExistence type="predicted"/>
<dbReference type="InterPro" id="IPR037923">
    <property type="entry name" value="HTH-like"/>
</dbReference>
<dbReference type="Pfam" id="PF12833">
    <property type="entry name" value="HTH_18"/>
    <property type="match status" value="1"/>
</dbReference>
<dbReference type="Gene3D" id="1.10.10.60">
    <property type="entry name" value="Homeodomain-like"/>
    <property type="match status" value="2"/>
</dbReference>
<keyword evidence="2" id="KW-0238">DNA-binding</keyword>
<evidence type="ECO:0000256" key="1">
    <source>
        <dbReference type="ARBA" id="ARBA00023015"/>
    </source>
</evidence>
<evidence type="ECO:0000259" key="4">
    <source>
        <dbReference type="PROSITE" id="PS01124"/>
    </source>
</evidence>
<dbReference type="InterPro" id="IPR018060">
    <property type="entry name" value="HTH_AraC"/>
</dbReference>
<dbReference type="AlphaFoldDB" id="A0A927CFN4"/>
<dbReference type="PANTHER" id="PTHR43280:SF2">
    <property type="entry name" value="HTH-TYPE TRANSCRIPTIONAL REGULATOR EXSA"/>
    <property type="match status" value="1"/>
</dbReference>
<evidence type="ECO:0000313" key="6">
    <source>
        <dbReference type="Proteomes" id="UP000639396"/>
    </source>
</evidence>
<accession>A0A927CFN4</accession>
<feature type="domain" description="HTH araC/xylS-type" evidence="4">
    <location>
        <begin position="183"/>
        <end position="281"/>
    </location>
</feature>
<dbReference type="SMART" id="SM00342">
    <property type="entry name" value="HTH_ARAC"/>
    <property type="match status" value="1"/>
</dbReference>
<dbReference type="InterPro" id="IPR018062">
    <property type="entry name" value="HTH_AraC-typ_CS"/>
</dbReference>
<dbReference type="SUPFAM" id="SSF51215">
    <property type="entry name" value="Regulatory protein AraC"/>
    <property type="match status" value="1"/>
</dbReference>
<dbReference type="InterPro" id="IPR009057">
    <property type="entry name" value="Homeodomain-like_sf"/>
</dbReference>
<keyword evidence="1" id="KW-0805">Transcription regulation</keyword>
<evidence type="ECO:0000256" key="2">
    <source>
        <dbReference type="ARBA" id="ARBA00023125"/>
    </source>
</evidence>
<dbReference type="PANTHER" id="PTHR43280">
    <property type="entry name" value="ARAC-FAMILY TRANSCRIPTIONAL REGULATOR"/>
    <property type="match status" value="1"/>
</dbReference>
<dbReference type="Pfam" id="PF02311">
    <property type="entry name" value="AraC_binding"/>
    <property type="match status" value="1"/>
</dbReference>
<gene>
    <name evidence="5" type="ORF">IDH45_24295</name>
</gene>
<dbReference type="SUPFAM" id="SSF46689">
    <property type="entry name" value="Homeodomain-like"/>
    <property type="match status" value="2"/>
</dbReference>
<name>A0A927CFN4_9BACL</name>
<evidence type="ECO:0000313" key="5">
    <source>
        <dbReference type="EMBL" id="MBD2865106.1"/>
    </source>
</evidence>
<keyword evidence="3" id="KW-0804">Transcription</keyword>
<dbReference type="EMBL" id="JACXJA010000037">
    <property type="protein sequence ID" value="MBD2865106.1"/>
    <property type="molecule type" value="Genomic_DNA"/>
</dbReference>
<reference evidence="5" key="1">
    <citation type="submission" date="2020-09" db="EMBL/GenBank/DDBJ databases">
        <title>A novel bacterium of genus Paenibacillus, isolated from South China Sea.</title>
        <authorList>
            <person name="Huang H."/>
            <person name="Mo K."/>
            <person name="Hu Y."/>
        </authorList>
    </citation>
    <scope>NUCLEOTIDE SEQUENCE</scope>
    <source>
        <strain evidence="5">IB182363</strain>
    </source>
</reference>
<protein>
    <submittedName>
        <fullName evidence="5">Helix-turn-helix transcriptional regulator</fullName>
    </submittedName>
</protein>
<dbReference type="RefSeq" id="WP_190930729.1">
    <property type="nucleotide sequence ID" value="NZ_JACXJA010000037.1"/>
</dbReference>
<dbReference type="InterPro" id="IPR014710">
    <property type="entry name" value="RmlC-like_jellyroll"/>
</dbReference>
<comment type="caution">
    <text evidence="5">The sequence shown here is derived from an EMBL/GenBank/DDBJ whole genome shotgun (WGS) entry which is preliminary data.</text>
</comment>
<dbReference type="GO" id="GO:0043565">
    <property type="term" value="F:sequence-specific DNA binding"/>
    <property type="evidence" value="ECO:0007669"/>
    <property type="project" value="InterPro"/>
</dbReference>
<dbReference type="PROSITE" id="PS01124">
    <property type="entry name" value="HTH_ARAC_FAMILY_2"/>
    <property type="match status" value="1"/>
</dbReference>
<dbReference type="InterPro" id="IPR020449">
    <property type="entry name" value="Tscrpt_reg_AraC-type_HTH"/>
</dbReference>
<dbReference type="GO" id="GO:0003700">
    <property type="term" value="F:DNA-binding transcription factor activity"/>
    <property type="evidence" value="ECO:0007669"/>
    <property type="project" value="InterPro"/>
</dbReference>
<dbReference type="Proteomes" id="UP000639396">
    <property type="component" value="Unassembled WGS sequence"/>
</dbReference>
<dbReference type="InterPro" id="IPR003313">
    <property type="entry name" value="AraC-bd"/>
</dbReference>
<dbReference type="PRINTS" id="PR00032">
    <property type="entry name" value="HTHARAC"/>
</dbReference>
<dbReference type="Gene3D" id="2.60.120.10">
    <property type="entry name" value="Jelly Rolls"/>
    <property type="match status" value="1"/>
</dbReference>
<dbReference type="PROSITE" id="PS00041">
    <property type="entry name" value="HTH_ARAC_FAMILY_1"/>
    <property type="match status" value="1"/>
</dbReference>